<accession>G2YER2</accession>
<evidence type="ECO:0000313" key="2">
    <source>
        <dbReference type="Proteomes" id="UP000008177"/>
    </source>
</evidence>
<dbReference type="HOGENOM" id="CLU_2497631_0_0_1"/>
<reference evidence="2" key="1">
    <citation type="journal article" date="2011" name="PLoS Genet.">
        <title>Genomic analysis of the necrotrophic fungal pathogens Sclerotinia sclerotiorum and Botrytis cinerea.</title>
        <authorList>
            <person name="Amselem J."/>
            <person name="Cuomo C.A."/>
            <person name="van Kan J.A."/>
            <person name="Viaud M."/>
            <person name="Benito E.P."/>
            <person name="Couloux A."/>
            <person name="Coutinho P.M."/>
            <person name="de Vries R.P."/>
            <person name="Dyer P.S."/>
            <person name="Fillinger S."/>
            <person name="Fournier E."/>
            <person name="Gout L."/>
            <person name="Hahn M."/>
            <person name="Kohn L."/>
            <person name="Lapalu N."/>
            <person name="Plummer K.M."/>
            <person name="Pradier J.M."/>
            <person name="Quevillon E."/>
            <person name="Sharon A."/>
            <person name="Simon A."/>
            <person name="ten Have A."/>
            <person name="Tudzynski B."/>
            <person name="Tudzynski P."/>
            <person name="Wincker P."/>
            <person name="Andrew M."/>
            <person name="Anthouard V."/>
            <person name="Beever R.E."/>
            <person name="Beffa R."/>
            <person name="Benoit I."/>
            <person name="Bouzid O."/>
            <person name="Brault B."/>
            <person name="Chen Z."/>
            <person name="Choquer M."/>
            <person name="Collemare J."/>
            <person name="Cotton P."/>
            <person name="Danchin E.G."/>
            <person name="Da Silva C."/>
            <person name="Gautier A."/>
            <person name="Giraud C."/>
            <person name="Giraud T."/>
            <person name="Gonzalez C."/>
            <person name="Grossetete S."/>
            <person name="Guldener U."/>
            <person name="Henrissat B."/>
            <person name="Howlett B.J."/>
            <person name="Kodira C."/>
            <person name="Kretschmer M."/>
            <person name="Lappartient A."/>
            <person name="Leroch M."/>
            <person name="Levis C."/>
            <person name="Mauceli E."/>
            <person name="Neuveglise C."/>
            <person name="Oeser B."/>
            <person name="Pearson M."/>
            <person name="Poulain J."/>
            <person name="Poussereau N."/>
            <person name="Quesneville H."/>
            <person name="Rascle C."/>
            <person name="Schumacher J."/>
            <person name="Segurens B."/>
            <person name="Sexton A."/>
            <person name="Silva E."/>
            <person name="Sirven C."/>
            <person name="Soanes D.M."/>
            <person name="Talbot N.J."/>
            <person name="Templeton M."/>
            <person name="Yandava C."/>
            <person name="Yarden O."/>
            <person name="Zeng Q."/>
            <person name="Rollins J.A."/>
            <person name="Lebrun M.H."/>
            <person name="Dickman M."/>
        </authorList>
    </citation>
    <scope>NUCLEOTIDE SEQUENCE [LARGE SCALE GENOMIC DNA]</scope>
    <source>
        <strain evidence="2">T4</strain>
    </source>
</reference>
<organism evidence="1 2">
    <name type="scientific">Botryotinia fuckeliana (strain T4)</name>
    <name type="common">Noble rot fungus</name>
    <name type="synonym">Botrytis cinerea</name>
    <dbReference type="NCBI Taxonomy" id="999810"/>
    <lineage>
        <taxon>Eukaryota</taxon>
        <taxon>Fungi</taxon>
        <taxon>Dikarya</taxon>
        <taxon>Ascomycota</taxon>
        <taxon>Pezizomycotina</taxon>
        <taxon>Leotiomycetes</taxon>
        <taxon>Helotiales</taxon>
        <taxon>Sclerotiniaceae</taxon>
        <taxon>Botrytis</taxon>
    </lineage>
</organism>
<evidence type="ECO:0000313" key="1">
    <source>
        <dbReference type="EMBL" id="CCD50260.1"/>
    </source>
</evidence>
<dbReference type="InParanoid" id="G2YER2"/>
<protein>
    <submittedName>
        <fullName evidence="1">Uncharacterized protein</fullName>
    </submittedName>
</protein>
<proteinExistence type="predicted"/>
<dbReference type="AlphaFoldDB" id="G2YER2"/>
<dbReference type="Proteomes" id="UP000008177">
    <property type="component" value="Unplaced contigs"/>
</dbReference>
<name>G2YER2_BOTF4</name>
<gene>
    <name evidence="1" type="ORF">BofuT4_uP092190.1</name>
</gene>
<sequence length="86" mass="9203">MTTIRALFEFEGMMSIPHSVSNLGGGLEMKFMANTLMIFIGRRTSVEMYPKIGKACGACGSVLGVKLVTPFSKLSIADLLSSKNIG</sequence>
<dbReference type="EMBL" id="FQ790324">
    <property type="protein sequence ID" value="CCD50260.1"/>
    <property type="molecule type" value="Genomic_DNA"/>
</dbReference>